<evidence type="ECO:0000256" key="1">
    <source>
        <dbReference type="SAM" id="MobiDB-lite"/>
    </source>
</evidence>
<dbReference type="AlphaFoldDB" id="A0AAW1FW62"/>
<organism evidence="2 3">
    <name type="scientific">Zoarces viviparus</name>
    <name type="common">Viviparous eelpout</name>
    <name type="synonym">Blennius viviparus</name>
    <dbReference type="NCBI Taxonomy" id="48416"/>
    <lineage>
        <taxon>Eukaryota</taxon>
        <taxon>Metazoa</taxon>
        <taxon>Chordata</taxon>
        <taxon>Craniata</taxon>
        <taxon>Vertebrata</taxon>
        <taxon>Euteleostomi</taxon>
        <taxon>Actinopterygii</taxon>
        <taxon>Neopterygii</taxon>
        <taxon>Teleostei</taxon>
        <taxon>Neoteleostei</taxon>
        <taxon>Acanthomorphata</taxon>
        <taxon>Eupercaria</taxon>
        <taxon>Perciformes</taxon>
        <taxon>Cottioidei</taxon>
        <taxon>Zoarcales</taxon>
        <taxon>Zoarcidae</taxon>
        <taxon>Zoarcinae</taxon>
        <taxon>Zoarces</taxon>
    </lineage>
</organism>
<proteinExistence type="predicted"/>
<gene>
    <name evidence="2" type="ORF">VZT92_003550</name>
</gene>
<reference evidence="2 3" key="1">
    <citation type="journal article" date="2024" name="Genome Biol. Evol.">
        <title>Chromosome-level genome assembly of the viviparous eelpout Zoarces viviparus.</title>
        <authorList>
            <person name="Fuhrmann N."/>
            <person name="Brasseur M.V."/>
            <person name="Bakowski C.E."/>
            <person name="Podsiadlowski L."/>
            <person name="Prost S."/>
            <person name="Krehenwinkel H."/>
            <person name="Mayer C."/>
        </authorList>
    </citation>
    <scope>NUCLEOTIDE SEQUENCE [LARGE SCALE GENOMIC DNA]</scope>
    <source>
        <strain evidence="2">NO-MEL_2022_Ind0_liver</strain>
    </source>
</reference>
<sequence>MGWGCVDVLRCSTWRSVTLQLTRPDNRPTPGPGPRAWTPGLDLGPGPRAWTPGLDPGPGPRAWTPGLDLGPGPRWQRSLSTCKLTPYAEHFMSVKDAVASEHLSNQLSATR</sequence>
<feature type="region of interest" description="Disordered" evidence="1">
    <location>
        <begin position="22"/>
        <end position="74"/>
    </location>
</feature>
<accession>A0AAW1FW62</accession>
<comment type="caution">
    <text evidence="2">The sequence shown here is derived from an EMBL/GenBank/DDBJ whole genome shotgun (WGS) entry which is preliminary data.</text>
</comment>
<protein>
    <submittedName>
        <fullName evidence="2">Uncharacterized protein</fullName>
    </submittedName>
</protein>
<name>A0AAW1FW62_ZOAVI</name>
<evidence type="ECO:0000313" key="3">
    <source>
        <dbReference type="Proteomes" id="UP001488805"/>
    </source>
</evidence>
<keyword evidence="3" id="KW-1185">Reference proteome</keyword>
<dbReference type="EMBL" id="JBCEZU010000023">
    <property type="protein sequence ID" value="KAK9538376.1"/>
    <property type="molecule type" value="Genomic_DNA"/>
</dbReference>
<dbReference type="Proteomes" id="UP001488805">
    <property type="component" value="Unassembled WGS sequence"/>
</dbReference>
<evidence type="ECO:0000313" key="2">
    <source>
        <dbReference type="EMBL" id="KAK9538376.1"/>
    </source>
</evidence>